<keyword evidence="1" id="KW-0812">Transmembrane</keyword>
<proteinExistence type="predicted"/>
<dbReference type="EMBL" id="FORF01000008">
    <property type="protein sequence ID" value="SFI90832.1"/>
    <property type="molecule type" value="Genomic_DNA"/>
</dbReference>
<keyword evidence="1" id="KW-0472">Membrane</keyword>
<evidence type="ECO:0000313" key="3">
    <source>
        <dbReference type="Proteomes" id="UP000242763"/>
    </source>
</evidence>
<name>A0A1I3M1F2_9HYPH</name>
<reference evidence="3" key="1">
    <citation type="submission" date="2016-10" db="EMBL/GenBank/DDBJ databases">
        <authorList>
            <person name="Varghese N."/>
            <person name="Submissions S."/>
        </authorList>
    </citation>
    <scope>NUCLEOTIDE SEQUENCE [LARGE SCALE GENOMIC DNA]</scope>
    <source>
        <strain evidence="3">DSM 21857</strain>
    </source>
</reference>
<gene>
    <name evidence="2" type="ORF">SAMN03080618_01628</name>
</gene>
<keyword evidence="3" id="KW-1185">Reference proteome</keyword>
<keyword evidence="1" id="KW-1133">Transmembrane helix</keyword>
<organism evidence="2 3">
    <name type="scientific">Aquamicrobium aerolatum DSM 21857</name>
    <dbReference type="NCBI Taxonomy" id="1121003"/>
    <lineage>
        <taxon>Bacteria</taxon>
        <taxon>Pseudomonadati</taxon>
        <taxon>Pseudomonadota</taxon>
        <taxon>Alphaproteobacteria</taxon>
        <taxon>Hyphomicrobiales</taxon>
        <taxon>Phyllobacteriaceae</taxon>
        <taxon>Aerobium</taxon>
    </lineage>
</organism>
<sequence>MHEPVEMTGRPETEGRLAATIREVKNAYADRDDVVVDIREGQLTRLELLADDLKPVFGEIPADDDRFDLAISAGSQPRLWIDAVAHVTMARDRRTYRFLRDTHLGRVVLIESSDIARVTDQVTRYIAGRIIERNRMLEGDFQNEQVQRLYRAGTAPDEEVKPRSRTFLQGAWMIVLGAMVGMLIVLLFARAVGASFLF</sequence>
<dbReference type="STRING" id="1121003.SAMN03080618_01628"/>
<protein>
    <submittedName>
        <fullName evidence="2">Uncharacterized protein</fullName>
    </submittedName>
</protein>
<dbReference type="Proteomes" id="UP000242763">
    <property type="component" value="Unassembled WGS sequence"/>
</dbReference>
<dbReference type="AlphaFoldDB" id="A0A1I3M1F2"/>
<feature type="transmembrane region" description="Helical" evidence="1">
    <location>
        <begin position="171"/>
        <end position="192"/>
    </location>
</feature>
<evidence type="ECO:0000313" key="2">
    <source>
        <dbReference type="EMBL" id="SFI90832.1"/>
    </source>
</evidence>
<evidence type="ECO:0000256" key="1">
    <source>
        <dbReference type="SAM" id="Phobius"/>
    </source>
</evidence>
<accession>A0A1I3M1F2</accession>
<dbReference type="RefSeq" id="WP_175556666.1">
    <property type="nucleotide sequence ID" value="NZ_FORF01000008.1"/>
</dbReference>